<dbReference type="EMBL" id="MN032614">
    <property type="protein sequence ID" value="QDJ96864.1"/>
    <property type="molecule type" value="Genomic_DNA"/>
</dbReference>
<name>A0A514TV18_9CAUD</name>
<proteinExistence type="predicted"/>
<gene>
    <name evidence="1" type="ORF">PS1_0105</name>
</gene>
<evidence type="ECO:0000313" key="1">
    <source>
        <dbReference type="EMBL" id="QDJ96864.1"/>
    </source>
</evidence>
<reference evidence="1" key="1">
    <citation type="submission" date="2019-06" db="EMBL/GenBank/DDBJ databases">
        <title>Complete genome sequence of Aeromonas hydrophila bacteriophage PS1.</title>
        <authorList>
            <person name="Rai S."/>
            <person name="Tyagi A."/>
            <person name="Kumar N."/>
            <person name="Singh N."/>
        </authorList>
    </citation>
    <scope>NUCLEOTIDE SEQUENCE [LARGE SCALE GENOMIC DNA]</scope>
</reference>
<evidence type="ECO:0000313" key="2">
    <source>
        <dbReference type="Proteomes" id="UP000317703"/>
    </source>
</evidence>
<keyword evidence="2" id="KW-1185">Reference proteome</keyword>
<protein>
    <submittedName>
        <fullName evidence="1">Uncharacterized protein</fullName>
    </submittedName>
</protein>
<dbReference type="Proteomes" id="UP000317703">
    <property type="component" value="Segment"/>
</dbReference>
<accession>A0A514TV18</accession>
<sequence length="177" mass="19859">MIADINLINERILKQLFIYQLNKVNRSNLQIDVDSVHFAKTSGNKVLLRDNSSPAGVVVNKISINDLFGEELDLSQFKNLKIIQQIKGNFYQDELSAVINDFNAKMTKVTVTEETDVIEGFRGIPEDILNDFVLFCKVTGFFGLKAKDISLTKQDNVLTIEIPGAHLLFSGQLKVLV</sequence>
<organism evidence="1 2">
    <name type="scientific">Aeromonas phage PS1</name>
    <dbReference type="NCBI Taxonomy" id="2591406"/>
    <lineage>
        <taxon>Viruses</taxon>
        <taxon>Duplodnaviria</taxon>
        <taxon>Heunggongvirae</taxon>
        <taxon>Uroviricota</taxon>
        <taxon>Caudoviricetes</taxon>
        <taxon>Chimalliviridae</taxon>
        <taxon>Ferozepurvirus</taxon>
        <taxon>Ferozepurvirus PS1</taxon>
    </lineage>
</organism>